<dbReference type="EMBL" id="MNAD01000321">
    <property type="protein sequence ID" value="OJT14175.1"/>
    <property type="molecule type" value="Genomic_DNA"/>
</dbReference>
<evidence type="ECO:0000259" key="5">
    <source>
        <dbReference type="PROSITE" id="PS50865"/>
    </source>
</evidence>
<evidence type="ECO:0000256" key="3">
    <source>
        <dbReference type="ARBA" id="ARBA00022833"/>
    </source>
</evidence>
<dbReference type="Proteomes" id="UP000184267">
    <property type="component" value="Unassembled WGS sequence"/>
</dbReference>
<dbReference type="STRING" id="154538.A0A1M2W2U2"/>
<keyword evidence="7" id="KW-1185">Reference proteome</keyword>
<dbReference type="GO" id="GO:0008270">
    <property type="term" value="F:zinc ion binding"/>
    <property type="evidence" value="ECO:0007669"/>
    <property type="project" value="UniProtKB-KW"/>
</dbReference>
<keyword evidence="1" id="KW-0479">Metal-binding</keyword>
<comment type="caution">
    <text evidence="6">The sequence shown here is derived from an EMBL/GenBank/DDBJ whole genome shotgun (WGS) entry which is preliminary data.</text>
</comment>
<proteinExistence type="predicted"/>
<evidence type="ECO:0000256" key="2">
    <source>
        <dbReference type="ARBA" id="ARBA00022771"/>
    </source>
</evidence>
<dbReference type="OrthoDB" id="2748585at2759"/>
<dbReference type="Gene3D" id="6.10.140.2220">
    <property type="match status" value="1"/>
</dbReference>
<organism evidence="6 7">
    <name type="scientific">Trametes pubescens</name>
    <name type="common">White-rot fungus</name>
    <dbReference type="NCBI Taxonomy" id="154538"/>
    <lineage>
        <taxon>Eukaryota</taxon>
        <taxon>Fungi</taxon>
        <taxon>Dikarya</taxon>
        <taxon>Basidiomycota</taxon>
        <taxon>Agaricomycotina</taxon>
        <taxon>Agaricomycetes</taxon>
        <taxon>Polyporales</taxon>
        <taxon>Polyporaceae</taxon>
        <taxon>Trametes</taxon>
    </lineage>
</organism>
<dbReference type="SUPFAM" id="SSF144232">
    <property type="entry name" value="HIT/MYND zinc finger-like"/>
    <property type="match status" value="1"/>
</dbReference>
<feature type="domain" description="MYND-type" evidence="5">
    <location>
        <begin position="276"/>
        <end position="313"/>
    </location>
</feature>
<dbReference type="PROSITE" id="PS50865">
    <property type="entry name" value="ZF_MYND_2"/>
    <property type="match status" value="1"/>
</dbReference>
<keyword evidence="3" id="KW-0862">Zinc</keyword>
<accession>A0A1M2W2U2</accession>
<name>A0A1M2W2U2_TRAPU</name>
<dbReference type="OMA" id="IVRVEVM"/>
<evidence type="ECO:0000256" key="1">
    <source>
        <dbReference type="ARBA" id="ARBA00022723"/>
    </source>
</evidence>
<gene>
    <name evidence="6" type="ORF">TRAPUB_9286</name>
</gene>
<evidence type="ECO:0000313" key="6">
    <source>
        <dbReference type="EMBL" id="OJT14175.1"/>
    </source>
</evidence>
<dbReference type="InterPro" id="IPR002893">
    <property type="entry name" value="Znf_MYND"/>
</dbReference>
<dbReference type="AlphaFoldDB" id="A0A1M2W2U2"/>
<sequence length="396" mass="44691">MRTRARQYSVVDACDPQAQAPPPPTDKTPILRQICLYDYRATNMPGYAPCSVLNPLAEPYIAQLDRLCAAEDQDAWKIQGALRWLAGMETQGRPCEEGALSFLDPIINRKVDTEAEWHTIDDFPPTSHEAINCYAHSIAAYVYFRKYMASAGELRVVVDDSRDRFPRREHQTRADDQQENITHAARHATHCAAGGFVSPAVLMVGFALKTLVKHVSVAVDVPLDLRHLKQYRPLWRAIEQWTGALNEVRSREPRKSHQVLLQNQCGSAGCTAVGPCRFSGPRLRSCKCRGVAAPHYCSKECQDQDWARHQASCMSSGVFTPPAAMKERYELVYGDFIAMSKLSDPIVRVEVMDKVMDEDELNRQDPMDGTVLNMFELPCPFGTPGRWVQYALKRYE</sequence>
<evidence type="ECO:0000256" key="4">
    <source>
        <dbReference type="PROSITE-ProRule" id="PRU00134"/>
    </source>
</evidence>
<reference evidence="6 7" key="1">
    <citation type="submission" date="2016-10" db="EMBL/GenBank/DDBJ databases">
        <title>Genome sequence of the basidiomycete white-rot fungus Trametes pubescens.</title>
        <authorList>
            <person name="Makela M.R."/>
            <person name="Granchi Z."/>
            <person name="Peng M."/>
            <person name="De Vries R.P."/>
            <person name="Grigoriev I."/>
            <person name="Riley R."/>
            <person name="Hilden K."/>
        </authorList>
    </citation>
    <scope>NUCLEOTIDE SEQUENCE [LARGE SCALE GENOMIC DNA]</scope>
    <source>
        <strain evidence="6 7">FBCC735</strain>
    </source>
</reference>
<keyword evidence="2 4" id="KW-0863">Zinc-finger</keyword>
<evidence type="ECO:0000313" key="7">
    <source>
        <dbReference type="Proteomes" id="UP000184267"/>
    </source>
</evidence>
<protein>
    <recommendedName>
        <fullName evidence="5">MYND-type domain-containing protein</fullName>
    </recommendedName>
</protein>